<keyword evidence="7 17" id="KW-0808">Transferase</keyword>
<feature type="transmembrane region" description="Helical" evidence="14">
    <location>
        <begin position="277"/>
        <end position="293"/>
    </location>
</feature>
<protein>
    <recommendedName>
        <fullName evidence="5">Galactan 5-O-arabinofuranosyltransferase</fullName>
        <ecNumber evidence="4">2.4.2.46</ecNumber>
    </recommendedName>
    <alternativeName>
        <fullName evidence="11">Arabinofuranosyltransferase AftA</fullName>
    </alternativeName>
</protein>
<proteinExistence type="inferred from homology"/>
<comment type="caution">
    <text evidence="17">The sequence shown here is derived from an EMBL/GenBank/DDBJ whole genome shotgun (WGS) entry which is preliminary data.</text>
</comment>
<feature type="transmembrane region" description="Helical" evidence="14">
    <location>
        <begin position="204"/>
        <end position="220"/>
    </location>
</feature>
<evidence type="ECO:0000256" key="5">
    <source>
        <dbReference type="ARBA" id="ARBA00020482"/>
    </source>
</evidence>
<comment type="similarity">
    <text evidence="3">Belongs to the glycosyltransferase 85 family.</text>
</comment>
<dbReference type="InterPro" id="IPR020959">
    <property type="entry name" value="ArabinofuranosylTrfase_AftA_C"/>
</dbReference>
<feature type="transmembrane region" description="Helical" evidence="14">
    <location>
        <begin position="354"/>
        <end position="376"/>
    </location>
</feature>
<dbReference type="Proteomes" id="UP000291591">
    <property type="component" value="Unassembled WGS sequence"/>
</dbReference>
<feature type="transmembrane region" description="Helical" evidence="14">
    <location>
        <begin position="36"/>
        <end position="57"/>
    </location>
</feature>
<feature type="transmembrane region" description="Helical" evidence="14">
    <location>
        <begin position="175"/>
        <end position="197"/>
    </location>
</feature>
<dbReference type="EMBL" id="SHKL01000001">
    <property type="protein sequence ID" value="RZT83374.1"/>
    <property type="molecule type" value="Genomic_DNA"/>
</dbReference>
<feature type="transmembrane region" description="Helical" evidence="14">
    <location>
        <begin position="63"/>
        <end position="84"/>
    </location>
</feature>
<dbReference type="GO" id="GO:0045227">
    <property type="term" value="P:capsule polysaccharide biosynthetic process"/>
    <property type="evidence" value="ECO:0007669"/>
    <property type="project" value="UniProtKB-UniPathway"/>
</dbReference>
<evidence type="ECO:0000256" key="12">
    <source>
        <dbReference type="ARBA" id="ARBA00034030"/>
    </source>
</evidence>
<dbReference type="GO" id="GO:0016757">
    <property type="term" value="F:glycosyltransferase activity"/>
    <property type="evidence" value="ECO:0007669"/>
    <property type="project" value="InterPro"/>
</dbReference>
<feature type="domain" description="Arabinofuranosyltransferase AftA C-terminal" evidence="15">
    <location>
        <begin position="489"/>
        <end position="645"/>
    </location>
</feature>
<evidence type="ECO:0000256" key="14">
    <source>
        <dbReference type="SAM" id="Phobius"/>
    </source>
</evidence>
<comment type="pathway">
    <text evidence="2">Cell wall biogenesis; cell wall polysaccharide biosynthesis.</text>
</comment>
<dbReference type="UniPathway" id="UPA00963"/>
<evidence type="ECO:0000256" key="13">
    <source>
        <dbReference type="SAM" id="MobiDB-lite"/>
    </source>
</evidence>
<feature type="transmembrane region" description="Helical" evidence="14">
    <location>
        <begin position="305"/>
        <end position="325"/>
    </location>
</feature>
<evidence type="ECO:0000256" key="11">
    <source>
        <dbReference type="ARBA" id="ARBA00033184"/>
    </source>
</evidence>
<evidence type="ECO:0000256" key="10">
    <source>
        <dbReference type="ARBA" id="ARBA00023136"/>
    </source>
</evidence>
<evidence type="ECO:0000313" key="18">
    <source>
        <dbReference type="Proteomes" id="UP000291591"/>
    </source>
</evidence>
<reference evidence="17 18" key="1">
    <citation type="submission" date="2019-02" db="EMBL/GenBank/DDBJ databases">
        <title>Sequencing the genomes of 1000 actinobacteria strains.</title>
        <authorList>
            <person name="Klenk H.-P."/>
        </authorList>
    </citation>
    <scope>NUCLEOTIDE SEQUENCE [LARGE SCALE GENOMIC DNA]</scope>
    <source>
        <strain evidence="17 18">DSM 45779</strain>
    </source>
</reference>
<evidence type="ECO:0000259" key="15">
    <source>
        <dbReference type="Pfam" id="PF12249"/>
    </source>
</evidence>
<comment type="catalytic activity">
    <reaction evidence="12">
        <text>Adds an alpha-D-arabinofuranosyl group from trans,octacis-decaprenylphospho-beta-D-arabinofuranose at the 5-O-position of the eighth, tenth and twelfth galactofuranose unit of the galactofuranan chain of [beta-D-galactofuranosyl-(1-&gt;5)-beta-D-galactofuranosyl-(1-&gt;6)]14-beta-D-galactofuranosyl-(1-&gt;5)-beta-D-galactofuranosyl-(1-&gt;4)-alpha-L-rhamnopyranosyl-(1-&gt;3)-N-acetyl-alpha-D-glucosaminyl-diphospho-trans,octacis-decaprenol.</text>
        <dbReference type="EC" id="2.4.2.46"/>
    </reaction>
</comment>
<dbReference type="AlphaFoldDB" id="A0A4Q7UQN0"/>
<evidence type="ECO:0000256" key="1">
    <source>
        <dbReference type="ARBA" id="ARBA00004651"/>
    </source>
</evidence>
<feature type="transmembrane region" description="Helical" evidence="14">
    <location>
        <begin position="255"/>
        <end position="271"/>
    </location>
</feature>
<feature type="transmembrane region" description="Helical" evidence="14">
    <location>
        <begin position="96"/>
        <end position="114"/>
    </location>
</feature>
<dbReference type="GO" id="GO:0044038">
    <property type="term" value="P:cell wall macromolecule biosynthetic process"/>
    <property type="evidence" value="ECO:0007669"/>
    <property type="project" value="InterPro"/>
</dbReference>
<organism evidence="17 18">
    <name type="scientific">Pseudonocardia sediminis</name>
    <dbReference type="NCBI Taxonomy" id="1397368"/>
    <lineage>
        <taxon>Bacteria</taxon>
        <taxon>Bacillati</taxon>
        <taxon>Actinomycetota</taxon>
        <taxon>Actinomycetes</taxon>
        <taxon>Pseudonocardiales</taxon>
        <taxon>Pseudonocardiaceae</taxon>
        <taxon>Pseudonocardia</taxon>
    </lineage>
</organism>
<accession>A0A4Q7UQN0</accession>
<feature type="transmembrane region" description="Helical" evidence="14">
    <location>
        <begin position="226"/>
        <end position="243"/>
    </location>
</feature>
<sequence length="652" mass="69059">MTGPVTVSEVPPGWERTRDRPARGPSVWRVAGELPVAAVVAVGVSAAIQLVVARLPIPAGTNVGLALTAASGFVVAVLLALAGLAHRRRPTLTAPLAWIGLSALSTAPLALLLANTRHYLFGVSGDQSFRVQFLTRFADSARPADFAYADIPPYYPTAWFWVGGRLADLFGVEAWAFYKPFAIATMALTGVLAHVLWSAISGRLRALGFATATVLVGLALAPYTPYSWLTAALIAPAAVLGLRLADAAREPERRWAGSAVVLGLIAGVAGVTHTQMFYFLGLVLVVIVVDGLVRTREARGRYALALLRSAGVLLLVALPLLLLNWTPYLLARLGGARAGGDAAQRFLAQTGSTFPLPMLEATALGGLSLAGTVWIVLRFRRDQVARALGWTVACGYAWYLLSTFALAADTTLLSFRIEPVIGTALACGAVGLAADGVRVARARFPGRELGARMPALVAVLAAAAVVAQVQTVPETYSWSTSAQNGDYYPDGTKPNGTRVDTEAGAWNGELTSTIDALTGRPADQVVVLSNTYAPLTYRPYWSYQATSAQYANPLADFPARTEEVKRWATSPTPLDLLAALDSGPARPPSVFVFSRGGAGELRMGVSYDRFPAGGARTEAVVFDPRLFEDPAFVRRDVGPFTVVVRPDVPPVG</sequence>
<dbReference type="GO" id="GO:0005886">
    <property type="term" value="C:plasma membrane"/>
    <property type="evidence" value="ECO:0007669"/>
    <property type="project" value="UniProtKB-SubCell"/>
</dbReference>
<dbReference type="Pfam" id="PF12250">
    <property type="entry name" value="AftA_N"/>
    <property type="match status" value="1"/>
</dbReference>
<evidence type="ECO:0000256" key="6">
    <source>
        <dbReference type="ARBA" id="ARBA00022475"/>
    </source>
</evidence>
<name>A0A4Q7UQN0_PSEST</name>
<keyword evidence="8 14" id="KW-0812">Transmembrane</keyword>
<evidence type="ECO:0000256" key="4">
    <source>
        <dbReference type="ARBA" id="ARBA00012037"/>
    </source>
</evidence>
<keyword evidence="6" id="KW-1003">Cell membrane</keyword>
<feature type="region of interest" description="Disordered" evidence="13">
    <location>
        <begin position="1"/>
        <end position="22"/>
    </location>
</feature>
<evidence type="ECO:0000256" key="3">
    <source>
        <dbReference type="ARBA" id="ARBA00009655"/>
    </source>
</evidence>
<keyword evidence="10 14" id="KW-0472">Membrane</keyword>
<feature type="transmembrane region" description="Helical" evidence="14">
    <location>
        <begin position="388"/>
        <end position="408"/>
    </location>
</feature>
<evidence type="ECO:0000256" key="7">
    <source>
        <dbReference type="ARBA" id="ARBA00022679"/>
    </source>
</evidence>
<evidence type="ECO:0000256" key="2">
    <source>
        <dbReference type="ARBA" id="ARBA00004776"/>
    </source>
</evidence>
<gene>
    <name evidence="17" type="ORF">EV383_0175</name>
</gene>
<dbReference type="EC" id="2.4.2.46" evidence="4"/>
<keyword evidence="9 14" id="KW-1133">Transmembrane helix</keyword>
<dbReference type="Pfam" id="PF12249">
    <property type="entry name" value="AftA_C"/>
    <property type="match status" value="1"/>
</dbReference>
<keyword evidence="18" id="KW-1185">Reference proteome</keyword>
<dbReference type="InterPro" id="IPR020963">
    <property type="entry name" value="ArabinofuranosylTrfase_AftA_N"/>
</dbReference>
<feature type="domain" description="Arabinofuranosyltransferase AftA N-terminal" evidence="16">
    <location>
        <begin position="36"/>
        <end position="462"/>
    </location>
</feature>
<evidence type="ECO:0000259" key="16">
    <source>
        <dbReference type="Pfam" id="PF12250"/>
    </source>
</evidence>
<evidence type="ECO:0000256" key="8">
    <source>
        <dbReference type="ARBA" id="ARBA00022692"/>
    </source>
</evidence>
<comment type="subcellular location">
    <subcellularLocation>
        <location evidence="1">Cell membrane</location>
        <topology evidence="1">Multi-pass membrane protein</topology>
    </subcellularLocation>
</comment>
<evidence type="ECO:0000313" key="17">
    <source>
        <dbReference type="EMBL" id="RZT83374.1"/>
    </source>
</evidence>
<evidence type="ECO:0000256" key="9">
    <source>
        <dbReference type="ARBA" id="ARBA00022989"/>
    </source>
</evidence>